<comment type="similarity">
    <text evidence="2">Belongs to the proteasome inhibitor PI31 family.</text>
</comment>
<feature type="region of interest" description="Disordered" evidence="4">
    <location>
        <begin position="226"/>
        <end position="249"/>
    </location>
</feature>
<dbReference type="PANTHER" id="PTHR13266">
    <property type="entry name" value="PROTEASOME INHIBITOR"/>
    <property type="match status" value="1"/>
</dbReference>
<proteinExistence type="inferred from homology"/>
<protein>
    <submittedName>
        <fullName evidence="6">Proteasome inhibitor subunit 1 (PI31)</fullName>
    </submittedName>
</protein>
<gene>
    <name evidence="6" type="ORF">DEA37_0015122</name>
</gene>
<dbReference type="PANTHER" id="PTHR13266:SF1">
    <property type="entry name" value="PROTEASOME INHIBITOR PI31 SUBUNIT"/>
    <property type="match status" value="1"/>
</dbReference>
<sequence>MSEKQPETVLRTNVADSANTFMSRLNPVENSLLEYVLFVHGRNAEQRAHLISLLIHAQLLARGARLTAQPGDRQFAVLDQNSLNADPMRLSYILVPRPKAETLSTVASKLQLSVVETDSQIFVNLTDTTTDKFGHLEVSGLEHVRLDAVSHTFTQDVNTIFPQLDALLNLIDEQLWKPVLPSPPLNRLSEAERKRDKKDSAIVREEVQRDPSVYFDVNRPAAQGISFPDYGRSDLDPLGSSAGRGGMILDPRRPIPSGSFGPGGSFLGGPDVLPPGSVPPGARFDPFGPGIVPVRPRFGSSHRLREPDPDHALPPGYEDMYL</sequence>
<feature type="region of interest" description="Disordered" evidence="4">
    <location>
        <begin position="182"/>
        <end position="203"/>
    </location>
</feature>
<dbReference type="InterPro" id="IPR013886">
    <property type="entry name" value="PI31_Prot_C"/>
</dbReference>
<comment type="caution">
    <text evidence="6">The sequence shown here is derived from an EMBL/GenBank/DDBJ whole genome shotgun (WGS) entry which is preliminary data.</text>
</comment>
<evidence type="ECO:0000256" key="3">
    <source>
        <dbReference type="ARBA" id="ARBA00022490"/>
    </source>
</evidence>
<organism evidence="6 7">
    <name type="scientific">Paragonimus westermani</name>
    <dbReference type="NCBI Taxonomy" id="34504"/>
    <lineage>
        <taxon>Eukaryota</taxon>
        <taxon>Metazoa</taxon>
        <taxon>Spiralia</taxon>
        <taxon>Lophotrochozoa</taxon>
        <taxon>Platyhelminthes</taxon>
        <taxon>Trematoda</taxon>
        <taxon>Digenea</taxon>
        <taxon>Plagiorchiida</taxon>
        <taxon>Troglotremata</taxon>
        <taxon>Troglotrematidae</taxon>
        <taxon>Paragonimus</taxon>
    </lineage>
</organism>
<feature type="domain" description="PI31 proteasome regulator C-terminal" evidence="5">
    <location>
        <begin position="230"/>
        <end position="289"/>
    </location>
</feature>
<dbReference type="GO" id="GO:0070628">
    <property type="term" value="F:proteasome binding"/>
    <property type="evidence" value="ECO:0007669"/>
    <property type="project" value="InterPro"/>
</dbReference>
<dbReference type="GO" id="GO:0005737">
    <property type="term" value="C:cytoplasm"/>
    <property type="evidence" value="ECO:0007669"/>
    <property type="project" value="UniProtKB-SubCell"/>
</dbReference>
<evidence type="ECO:0000313" key="7">
    <source>
        <dbReference type="Proteomes" id="UP000324629"/>
    </source>
</evidence>
<dbReference type="Pfam" id="PF08577">
    <property type="entry name" value="PI31_Prot_C"/>
    <property type="match status" value="1"/>
</dbReference>
<dbReference type="Proteomes" id="UP000324629">
    <property type="component" value="Unassembled WGS sequence"/>
</dbReference>
<evidence type="ECO:0000256" key="4">
    <source>
        <dbReference type="SAM" id="MobiDB-lite"/>
    </source>
</evidence>
<name>A0A5J4NET2_9TREM</name>
<comment type="subcellular location">
    <subcellularLocation>
        <location evidence="1">Cytoplasm</location>
    </subcellularLocation>
</comment>
<evidence type="ECO:0000313" key="6">
    <source>
        <dbReference type="EMBL" id="KAA3674136.1"/>
    </source>
</evidence>
<dbReference type="GO" id="GO:0004866">
    <property type="term" value="F:endopeptidase inhibitor activity"/>
    <property type="evidence" value="ECO:0007669"/>
    <property type="project" value="InterPro"/>
</dbReference>
<feature type="region of interest" description="Disordered" evidence="4">
    <location>
        <begin position="298"/>
        <end position="322"/>
    </location>
</feature>
<keyword evidence="7" id="KW-1185">Reference proteome</keyword>
<evidence type="ECO:0000256" key="2">
    <source>
        <dbReference type="ARBA" id="ARBA00006405"/>
    </source>
</evidence>
<dbReference type="GO" id="GO:0043161">
    <property type="term" value="P:proteasome-mediated ubiquitin-dependent protein catabolic process"/>
    <property type="evidence" value="ECO:0007669"/>
    <property type="project" value="InterPro"/>
</dbReference>
<evidence type="ECO:0000256" key="1">
    <source>
        <dbReference type="ARBA" id="ARBA00004496"/>
    </source>
</evidence>
<dbReference type="AlphaFoldDB" id="A0A5J4NET2"/>
<dbReference type="EMBL" id="QNGE01003372">
    <property type="protein sequence ID" value="KAA3674136.1"/>
    <property type="molecule type" value="Genomic_DNA"/>
</dbReference>
<evidence type="ECO:0000259" key="5">
    <source>
        <dbReference type="Pfam" id="PF08577"/>
    </source>
</evidence>
<keyword evidence="3" id="KW-0963">Cytoplasm</keyword>
<accession>A0A5J4NET2</accession>
<reference evidence="6 7" key="1">
    <citation type="journal article" date="2019" name="Gigascience">
        <title>Whole-genome sequence of the oriental lung fluke Paragonimus westermani.</title>
        <authorList>
            <person name="Oey H."/>
            <person name="Zakrzewski M."/>
            <person name="Narain K."/>
            <person name="Devi K.R."/>
            <person name="Agatsuma T."/>
            <person name="Nawaratna S."/>
            <person name="Gobert G.N."/>
            <person name="Jones M.K."/>
            <person name="Ragan M.A."/>
            <person name="McManus D.P."/>
            <person name="Krause L."/>
        </authorList>
    </citation>
    <scope>NUCLEOTIDE SEQUENCE [LARGE SCALE GENOMIC DNA]</scope>
    <source>
        <strain evidence="6 7">IND2009</strain>
    </source>
</reference>
<dbReference type="InterPro" id="IPR045128">
    <property type="entry name" value="PI31-like"/>
</dbReference>
<feature type="compositionally biased region" description="Basic and acidic residues" evidence="4">
    <location>
        <begin position="189"/>
        <end position="203"/>
    </location>
</feature>